<protein>
    <submittedName>
        <fullName evidence="1">Uncharacterized protein</fullName>
    </submittedName>
</protein>
<dbReference type="EMBL" id="OMOF01000445">
    <property type="protein sequence ID" value="SPF51145.1"/>
    <property type="molecule type" value="Genomic_DNA"/>
</dbReference>
<dbReference type="AlphaFoldDB" id="A0A2U3LGT4"/>
<accession>A0A2U3LGT4</accession>
<gene>
    <name evidence="1" type="ORF">SBF1_50029</name>
</gene>
<name>A0A2U3LGT4_9FIRM</name>
<dbReference type="Proteomes" id="UP000238916">
    <property type="component" value="Unassembled WGS sequence"/>
</dbReference>
<dbReference type="OrthoDB" id="9872571at2"/>
<evidence type="ECO:0000313" key="1">
    <source>
        <dbReference type="EMBL" id="SPF51145.1"/>
    </source>
</evidence>
<sequence>MTKLEIAKNINAIKDLGRIIATNWEMDFVEGGIYDNKGNVESWTDRDNSKVAFKPESTGTITYVLQCNKVPCHVVDYTSTDETRALGATGCEDEAECLVLPETKMIITYVSTEDDFNEMGYYLVEMEIVNE</sequence>
<evidence type="ECO:0000313" key="2">
    <source>
        <dbReference type="Proteomes" id="UP000238916"/>
    </source>
</evidence>
<reference evidence="2" key="1">
    <citation type="submission" date="2018-02" db="EMBL/GenBank/DDBJ databases">
        <authorList>
            <person name="Hausmann B."/>
        </authorList>
    </citation>
    <scope>NUCLEOTIDE SEQUENCE [LARGE SCALE GENOMIC DNA]</scope>
    <source>
        <strain evidence="2">Peat soil MAG SbF1</strain>
    </source>
</reference>
<proteinExistence type="predicted"/>
<organism evidence="1 2">
    <name type="scientific">Candidatus Desulfosporosinus infrequens</name>
    <dbReference type="NCBI Taxonomy" id="2043169"/>
    <lineage>
        <taxon>Bacteria</taxon>
        <taxon>Bacillati</taxon>
        <taxon>Bacillota</taxon>
        <taxon>Clostridia</taxon>
        <taxon>Eubacteriales</taxon>
        <taxon>Desulfitobacteriaceae</taxon>
        <taxon>Desulfosporosinus</taxon>
    </lineage>
</organism>